<gene>
    <name evidence="6" type="ORF">ACFPT7_13030</name>
</gene>
<dbReference type="RefSeq" id="WP_263339807.1">
    <property type="nucleotide sequence ID" value="NZ_JAGSYH010000005.1"/>
</dbReference>
<keyword evidence="3" id="KW-0804">Transcription</keyword>
<dbReference type="Proteomes" id="UP001596091">
    <property type="component" value="Unassembled WGS sequence"/>
</dbReference>
<accession>A0ABW1EHA0</accession>
<dbReference type="InterPro" id="IPR001647">
    <property type="entry name" value="HTH_TetR"/>
</dbReference>
<comment type="caution">
    <text evidence="6">The sequence shown here is derived from an EMBL/GenBank/DDBJ whole genome shotgun (WGS) entry which is preliminary data.</text>
</comment>
<keyword evidence="2 4" id="KW-0238">DNA-binding</keyword>
<dbReference type="Pfam" id="PF00440">
    <property type="entry name" value="TetR_N"/>
    <property type="match status" value="1"/>
</dbReference>
<dbReference type="Gene3D" id="1.10.357.10">
    <property type="entry name" value="Tetracycline Repressor, domain 2"/>
    <property type="match status" value="1"/>
</dbReference>
<dbReference type="PROSITE" id="PS50977">
    <property type="entry name" value="HTH_TETR_2"/>
    <property type="match status" value="1"/>
</dbReference>
<evidence type="ECO:0000313" key="7">
    <source>
        <dbReference type="Proteomes" id="UP001596091"/>
    </source>
</evidence>
<dbReference type="SUPFAM" id="SSF48498">
    <property type="entry name" value="Tetracyclin repressor-like, C-terminal domain"/>
    <property type="match status" value="1"/>
</dbReference>
<evidence type="ECO:0000256" key="1">
    <source>
        <dbReference type="ARBA" id="ARBA00023015"/>
    </source>
</evidence>
<keyword evidence="1" id="KW-0805">Transcription regulation</keyword>
<keyword evidence="7" id="KW-1185">Reference proteome</keyword>
<organism evidence="6 7">
    <name type="scientific">Acidicapsa dinghuensis</name>
    <dbReference type="NCBI Taxonomy" id="2218256"/>
    <lineage>
        <taxon>Bacteria</taxon>
        <taxon>Pseudomonadati</taxon>
        <taxon>Acidobacteriota</taxon>
        <taxon>Terriglobia</taxon>
        <taxon>Terriglobales</taxon>
        <taxon>Acidobacteriaceae</taxon>
        <taxon>Acidicapsa</taxon>
    </lineage>
</organism>
<proteinExistence type="predicted"/>
<dbReference type="EMBL" id="JBHSPH010000003">
    <property type="protein sequence ID" value="MFC5863221.1"/>
    <property type="molecule type" value="Genomic_DNA"/>
</dbReference>
<dbReference type="InterPro" id="IPR050109">
    <property type="entry name" value="HTH-type_TetR-like_transc_reg"/>
</dbReference>
<name>A0ABW1EHA0_9BACT</name>
<reference evidence="7" key="1">
    <citation type="journal article" date="2019" name="Int. J. Syst. Evol. Microbiol.">
        <title>The Global Catalogue of Microorganisms (GCM) 10K type strain sequencing project: providing services to taxonomists for standard genome sequencing and annotation.</title>
        <authorList>
            <consortium name="The Broad Institute Genomics Platform"/>
            <consortium name="The Broad Institute Genome Sequencing Center for Infectious Disease"/>
            <person name="Wu L."/>
            <person name="Ma J."/>
        </authorList>
    </citation>
    <scope>NUCLEOTIDE SEQUENCE [LARGE SCALE GENOMIC DNA]</scope>
    <source>
        <strain evidence="7">JCM 4087</strain>
    </source>
</reference>
<dbReference type="PANTHER" id="PTHR30055">
    <property type="entry name" value="HTH-TYPE TRANSCRIPTIONAL REGULATOR RUTR"/>
    <property type="match status" value="1"/>
</dbReference>
<evidence type="ECO:0000256" key="4">
    <source>
        <dbReference type="PROSITE-ProRule" id="PRU00335"/>
    </source>
</evidence>
<feature type="domain" description="HTH tetR-type" evidence="5">
    <location>
        <begin position="15"/>
        <end position="75"/>
    </location>
</feature>
<protein>
    <submittedName>
        <fullName evidence="6">TetR/AcrR family transcriptional regulator</fullName>
    </submittedName>
</protein>
<dbReference type="InterPro" id="IPR009057">
    <property type="entry name" value="Homeodomain-like_sf"/>
</dbReference>
<evidence type="ECO:0000313" key="6">
    <source>
        <dbReference type="EMBL" id="MFC5863221.1"/>
    </source>
</evidence>
<evidence type="ECO:0000256" key="2">
    <source>
        <dbReference type="ARBA" id="ARBA00023125"/>
    </source>
</evidence>
<evidence type="ECO:0000256" key="3">
    <source>
        <dbReference type="ARBA" id="ARBA00023163"/>
    </source>
</evidence>
<dbReference type="SUPFAM" id="SSF46689">
    <property type="entry name" value="Homeodomain-like"/>
    <property type="match status" value="1"/>
</dbReference>
<dbReference type="PRINTS" id="PR00455">
    <property type="entry name" value="HTHTETR"/>
</dbReference>
<evidence type="ECO:0000259" key="5">
    <source>
        <dbReference type="PROSITE" id="PS50977"/>
    </source>
</evidence>
<feature type="DNA-binding region" description="H-T-H motif" evidence="4">
    <location>
        <begin position="38"/>
        <end position="57"/>
    </location>
</feature>
<dbReference type="PANTHER" id="PTHR30055:SF234">
    <property type="entry name" value="HTH-TYPE TRANSCRIPTIONAL REGULATOR BETI"/>
    <property type="match status" value="1"/>
</dbReference>
<sequence length="216" mass="24521">MPAPKTPSRRDRKRLQTLERLARTAAALFEKHGYEAVTMEQIAAEADVAKGTLYNHFPVKEAVLAHWIHLELAANLEMLHDQLQTRPGFAEGAMHVLNHSAKWCEQHPHYLAPYLRFRFLGIGANPSPSHDSEQLSDIADTFAWLIRRGQRSGEIRDDLDLARLAISFHHLYLGAMLRWLVNPRLRLRKEFAAIVELFLRGAATAKTSSNSRKKGS</sequence>
<dbReference type="InterPro" id="IPR036271">
    <property type="entry name" value="Tet_transcr_reg_TetR-rel_C_sf"/>
</dbReference>